<evidence type="ECO:0000256" key="1">
    <source>
        <dbReference type="SAM" id="MobiDB-lite"/>
    </source>
</evidence>
<feature type="transmembrane region" description="Helical" evidence="2">
    <location>
        <begin position="12"/>
        <end position="33"/>
    </location>
</feature>
<organism evidence="3 4">
    <name type="scientific">Pseudoalteromonas aurantia</name>
    <dbReference type="NCBI Taxonomy" id="43654"/>
    <lineage>
        <taxon>Bacteria</taxon>
        <taxon>Pseudomonadati</taxon>
        <taxon>Pseudomonadota</taxon>
        <taxon>Gammaproteobacteria</taxon>
        <taxon>Alteromonadales</taxon>
        <taxon>Pseudoalteromonadaceae</taxon>
        <taxon>Pseudoalteromonas</taxon>
    </lineage>
</organism>
<accession>A0ABY2VVB7</accession>
<feature type="region of interest" description="Disordered" evidence="1">
    <location>
        <begin position="75"/>
        <end position="94"/>
    </location>
</feature>
<gene>
    <name evidence="3" type="ORF">CWC20_14625</name>
</gene>
<sequence length="94" mass="10426">MDELTTFLSNPIVGTIGYTLSLIAAIIAIYQALAKEKALKTIDKLNLQITTISQENHDLRLSINKTENNNEVIQGEKSQYFQDNSGSVNIDNRG</sequence>
<protein>
    <submittedName>
        <fullName evidence="3">Uncharacterized protein</fullName>
    </submittedName>
</protein>
<keyword evidence="2" id="KW-0812">Transmembrane</keyword>
<name>A0ABY2VVB7_9GAMM</name>
<proteinExistence type="predicted"/>
<evidence type="ECO:0000313" key="3">
    <source>
        <dbReference type="EMBL" id="TMO72802.1"/>
    </source>
</evidence>
<dbReference type="Proteomes" id="UP000307164">
    <property type="component" value="Unassembled WGS sequence"/>
</dbReference>
<reference evidence="3 4" key="1">
    <citation type="submission" date="2018-01" db="EMBL/GenBank/DDBJ databases">
        <authorList>
            <person name="Paulsen S."/>
            <person name="Gram L.K."/>
        </authorList>
    </citation>
    <scope>NUCLEOTIDE SEQUENCE [LARGE SCALE GENOMIC DNA]</scope>
    <source>
        <strain evidence="3 4">S3895</strain>
    </source>
</reference>
<dbReference type="EMBL" id="PNBW01000072">
    <property type="protein sequence ID" value="TMO72802.1"/>
    <property type="molecule type" value="Genomic_DNA"/>
</dbReference>
<evidence type="ECO:0000313" key="4">
    <source>
        <dbReference type="Proteomes" id="UP000307164"/>
    </source>
</evidence>
<evidence type="ECO:0000256" key="2">
    <source>
        <dbReference type="SAM" id="Phobius"/>
    </source>
</evidence>
<keyword evidence="2" id="KW-0472">Membrane</keyword>
<dbReference type="RefSeq" id="WP_138675662.1">
    <property type="nucleotide sequence ID" value="NZ_PNBW01000072.1"/>
</dbReference>
<reference evidence="4" key="2">
    <citation type="submission" date="2019-06" db="EMBL/GenBank/DDBJ databases">
        <title>Co-occurence of chitin degradation, pigmentation and bioactivity in marine Pseudoalteromonas.</title>
        <authorList>
            <person name="Sonnenschein E.C."/>
            <person name="Bech P.K."/>
        </authorList>
    </citation>
    <scope>NUCLEOTIDE SEQUENCE [LARGE SCALE GENOMIC DNA]</scope>
    <source>
        <strain evidence="4">S3895</strain>
    </source>
</reference>
<keyword evidence="2" id="KW-1133">Transmembrane helix</keyword>
<keyword evidence="4" id="KW-1185">Reference proteome</keyword>
<comment type="caution">
    <text evidence="3">The sequence shown here is derived from an EMBL/GenBank/DDBJ whole genome shotgun (WGS) entry which is preliminary data.</text>
</comment>